<feature type="domain" description="Mur ligase N-terminal catalytic" evidence="12">
    <location>
        <begin position="27"/>
        <end position="70"/>
    </location>
</feature>
<evidence type="ECO:0000259" key="13">
    <source>
        <dbReference type="Pfam" id="PF02875"/>
    </source>
</evidence>
<keyword evidence="2 10" id="KW-0436">Ligase</keyword>
<comment type="pathway">
    <text evidence="10 11">Cell wall biogenesis; peptidoglycan biosynthesis.</text>
</comment>
<dbReference type="EC" id="6.3.2.10" evidence="10 11"/>
<dbReference type="SUPFAM" id="SSF53623">
    <property type="entry name" value="MurD-like peptide ligases, catalytic domain"/>
    <property type="match status" value="1"/>
</dbReference>
<evidence type="ECO:0000313" key="16">
    <source>
        <dbReference type="Proteomes" id="UP000252086"/>
    </source>
</evidence>
<dbReference type="GO" id="GO:0005524">
    <property type="term" value="F:ATP binding"/>
    <property type="evidence" value="ECO:0007669"/>
    <property type="project" value="UniProtKB-UniRule"/>
</dbReference>
<dbReference type="GO" id="GO:0071555">
    <property type="term" value="P:cell wall organization"/>
    <property type="evidence" value="ECO:0007669"/>
    <property type="project" value="UniProtKB-KW"/>
</dbReference>
<keyword evidence="8 10" id="KW-0131">Cell cycle</keyword>
<dbReference type="SUPFAM" id="SSF63418">
    <property type="entry name" value="MurE/MurF N-terminal domain"/>
    <property type="match status" value="1"/>
</dbReference>
<comment type="function">
    <text evidence="10 11">Involved in cell wall formation. Catalyzes the final step in the synthesis of UDP-N-acetylmuramoyl-pentapeptide, the precursor of murein.</text>
</comment>
<evidence type="ECO:0000259" key="14">
    <source>
        <dbReference type="Pfam" id="PF08245"/>
    </source>
</evidence>
<dbReference type="InterPro" id="IPR013221">
    <property type="entry name" value="Mur_ligase_cen"/>
</dbReference>
<dbReference type="GO" id="GO:0008766">
    <property type="term" value="F:UDP-N-acetylmuramoylalanyl-D-glutamyl-2,6-diaminopimelate-D-alanyl-D-alanine ligase activity"/>
    <property type="evidence" value="ECO:0007669"/>
    <property type="project" value="RHEA"/>
</dbReference>
<keyword evidence="7 10" id="KW-0573">Peptidoglycan synthesis</keyword>
<dbReference type="EMBL" id="QNRF01000007">
    <property type="protein sequence ID" value="RBO81982.1"/>
    <property type="molecule type" value="Genomic_DNA"/>
</dbReference>
<dbReference type="HAMAP" id="MF_02019">
    <property type="entry name" value="MurF"/>
    <property type="match status" value="1"/>
</dbReference>
<proteinExistence type="inferred from homology"/>
<dbReference type="Pfam" id="PF01225">
    <property type="entry name" value="Mur_ligase"/>
    <property type="match status" value="1"/>
</dbReference>
<dbReference type="InterPro" id="IPR035911">
    <property type="entry name" value="MurE/MurF_N"/>
</dbReference>
<dbReference type="RefSeq" id="WP_113875175.1">
    <property type="nucleotide sequence ID" value="NZ_QNRF01000007.1"/>
</dbReference>
<comment type="caution">
    <text evidence="15">The sequence shown here is derived from an EMBL/GenBank/DDBJ whole genome shotgun (WGS) entry which is preliminary data.</text>
</comment>
<evidence type="ECO:0000256" key="5">
    <source>
        <dbReference type="ARBA" id="ARBA00022840"/>
    </source>
</evidence>
<evidence type="ECO:0000256" key="2">
    <source>
        <dbReference type="ARBA" id="ARBA00022598"/>
    </source>
</evidence>
<dbReference type="Pfam" id="PF08245">
    <property type="entry name" value="Mur_ligase_M"/>
    <property type="match status" value="1"/>
</dbReference>
<keyword evidence="3 10" id="KW-0132">Cell division</keyword>
<evidence type="ECO:0000256" key="11">
    <source>
        <dbReference type="RuleBase" id="RU004136"/>
    </source>
</evidence>
<dbReference type="PANTHER" id="PTHR43024">
    <property type="entry name" value="UDP-N-ACETYLMURAMOYL-TRIPEPTIDE--D-ALANYL-D-ALANINE LIGASE"/>
    <property type="match status" value="1"/>
</dbReference>
<dbReference type="InterPro" id="IPR036615">
    <property type="entry name" value="Mur_ligase_C_dom_sf"/>
</dbReference>
<organism evidence="15 16">
    <name type="scientific">Marinomonas aquiplantarum</name>
    <dbReference type="NCBI Taxonomy" id="491951"/>
    <lineage>
        <taxon>Bacteria</taxon>
        <taxon>Pseudomonadati</taxon>
        <taxon>Pseudomonadota</taxon>
        <taxon>Gammaproteobacteria</taxon>
        <taxon>Oceanospirillales</taxon>
        <taxon>Oceanospirillaceae</taxon>
        <taxon>Marinomonas</taxon>
    </lineage>
</organism>
<name>A0A366CVW4_9GAMM</name>
<dbReference type="InterPro" id="IPR000713">
    <property type="entry name" value="Mur_ligase_N"/>
</dbReference>
<evidence type="ECO:0000256" key="4">
    <source>
        <dbReference type="ARBA" id="ARBA00022741"/>
    </source>
</evidence>
<dbReference type="Pfam" id="PF02875">
    <property type="entry name" value="Mur_ligase_C"/>
    <property type="match status" value="1"/>
</dbReference>
<dbReference type="GO" id="GO:0008360">
    <property type="term" value="P:regulation of cell shape"/>
    <property type="evidence" value="ECO:0007669"/>
    <property type="project" value="UniProtKB-KW"/>
</dbReference>
<dbReference type="UniPathway" id="UPA00219"/>
<keyword evidence="16" id="KW-1185">Reference proteome</keyword>
<dbReference type="Gene3D" id="3.40.1190.10">
    <property type="entry name" value="Mur-like, catalytic domain"/>
    <property type="match status" value="1"/>
</dbReference>
<comment type="catalytic activity">
    <reaction evidence="10 11">
        <text>D-alanyl-D-alanine + UDP-N-acetyl-alpha-D-muramoyl-L-alanyl-gamma-D-glutamyl-meso-2,6-diaminopimelate + ATP = UDP-N-acetyl-alpha-D-muramoyl-L-alanyl-gamma-D-glutamyl-meso-2,6-diaminopimeloyl-D-alanyl-D-alanine + ADP + phosphate + H(+)</text>
        <dbReference type="Rhea" id="RHEA:28374"/>
        <dbReference type="ChEBI" id="CHEBI:15378"/>
        <dbReference type="ChEBI" id="CHEBI:30616"/>
        <dbReference type="ChEBI" id="CHEBI:43474"/>
        <dbReference type="ChEBI" id="CHEBI:57822"/>
        <dbReference type="ChEBI" id="CHEBI:61386"/>
        <dbReference type="ChEBI" id="CHEBI:83905"/>
        <dbReference type="ChEBI" id="CHEBI:456216"/>
        <dbReference type="EC" id="6.3.2.10"/>
    </reaction>
</comment>
<dbReference type="NCBIfam" id="TIGR01143">
    <property type="entry name" value="murF"/>
    <property type="match status" value="1"/>
</dbReference>
<dbReference type="Gene3D" id="3.40.1390.10">
    <property type="entry name" value="MurE/MurF, N-terminal domain"/>
    <property type="match status" value="1"/>
</dbReference>
<dbReference type="Gene3D" id="3.90.190.20">
    <property type="entry name" value="Mur ligase, C-terminal domain"/>
    <property type="match status" value="1"/>
</dbReference>
<evidence type="ECO:0000313" key="15">
    <source>
        <dbReference type="EMBL" id="RBO81982.1"/>
    </source>
</evidence>
<dbReference type="GO" id="GO:0005737">
    <property type="term" value="C:cytoplasm"/>
    <property type="evidence" value="ECO:0007669"/>
    <property type="project" value="UniProtKB-SubCell"/>
</dbReference>
<accession>A0A366CVW4</accession>
<evidence type="ECO:0000256" key="3">
    <source>
        <dbReference type="ARBA" id="ARBA00022618"/>
    </source>
</evidence>
<dbReference type="SUPFAM" id="SSF53244">
    <property type="entry name" value="MurD-like peptide ligases, peptide-binding domain"/>
    <property type="match status" value="1"/>
</dbReference>
<keyword evidence="4 10" id="KW-0547">Nucleotide-binding</keyword>
<dbReference type="InterPro" id="IPR004101">
    <property type="entry name" value="Mur_ligase_C"/>
</dbReference>
<feature type="domain" description="Mur ligase central" evidence="14">
    <location>
        <begin position="105"/>
        <end position="290"/>
    </location>
</feature>
<comment type="similarity">
    <text evidence="10">Belongs to the MurCDEF family. MurF subfamily.</text>
</comment>
<comment type="subcellular location">
    <subcellularLocation>
        <location evidence="10 11">Cytoplasm</location>
    </subcellularLocation>
</comment>
<evidence type="ECO:0000259" key="12">
    <source>
        <dbReference type="Pfam" id="PF01225"/>
    </source>
</evidence>
<keyword evidence="5 10" id="KW-0067">ATP-binding</keyword>
<keyword evidence="6 10" id="KW-0133">Cell shape</keyword>
<gene>
    <name evidence="10" type="primary">murF</name>
    <name evidence="15" type="ORF">DFP76_107127</name>
</gene>
<dbReference type="GO" id="GO:0047480">
    <property type="term" value="F:UDP-N-acetylmuramoyl-tripeptide-D-alanyl-D-alanine ligase activity"/>
    <property type="evidence" value="ECO:0007669"/>
    <property type="project" value="UniProtKB-UniRule"/>
</dbReference>
<dbReference type="GO" id="GO:0009252">
    <property type="term" value="P:peptidoglycan biosynthetic process"/>
    <property type="evidence" value="ECO:0007669"/>
    <property type="project" value="UniProtKB-UniRule"/>
</dbReference>
<keyword evidence="9 10" id="KW-0961">Cell wall biogenesis/degradation</keyword>
<feature type="domain" description="Mur ligase C-terminal" evidence="13">
    <location>
        <begin position="313"/>
        <end position="435"/>
    </location>
</feature>
<evidence type="ECO:0000256" key="9">
    <source>
        <dbReference type="ARBA" id="ARBA00023316"/>
    </source>
</evidence>
<protein>
    <recommendedName>
        <fullName evidence="10 11">UDP-N-acetylmuramoyl-tripeptide--D-alanyl-D-alanine ligase</fullName>
        <ecNumber evidence="10 11">6.3.2.10</ecNumber>
    </recommendedName>
    <alternativeName>
        <fullName evidence="10">D-alanyl-D-alanine-adding enzyme</fullName>
    </alternativeName>
</protein>
<dbReference type="InterPro" id="IPR051046">
    <property type="entry name" value="MurCDEF_CellWall_CoF430Synth"/>
</dbReference>
<dbReference type="InterPro" id="IPR036565">
    <property type="entry name" value="Mur-like_cat_sf"/>
</dbReference>
<keyword evidence="1 10" id="KW-0963">Cytoplasm</keyword>
<dbReference type="GO" id="GO:0051301">
    <property type="term" value="P:cell division"/>
    <property type="evidence" value="ECO:0007669"/>
    <property type="project" value="UniProtKB-KW"/>
</dbReference>
<evidence type="ECO:0000256" key="1">
    <source>
        <dbReference type="ARBA" id="ARBA00022490"/>
    </source>
</evidence>
<dbReference type="AlphaFoldDB" id="A0A366CVW4"/>
<evidence type="ECO:0000256" key="8">
    <source>
        <dbReference type="ARBA" id="ARBA00023306"/>
    </source>
</evidence>
<dbReference type="Proteomes" id="UP000252086">
    <property type="component" value="Unassembled WGS sequence"/>
</dbReference>
<evidence type="ECO:0000256" key="10">
    <source>
        <dbReference type="HAMAP-Rule" id="MF_02019"/>
    </source>
</evidence>
<dbReference type="PANTHER" id="PTHR43024:SF1">
    <property type="entry name" value="UDP-N-ACETYLMURAMOYL-TRIPEPTIDE--D-ALANYL-D-ALANINE LIGASE"/>
    <property type="match status" value="1"/>
</dbReference>
<evidence type="ECO:0000256" key="7">
    <source>
        <dbReference type="ARBA" id="ARBA00022984"/>
    </source>
</evidence>
<evidence type="ECO:0000256" key="6">
    <source>
        <dbReference type="ARBA" id="ARBA00022960"/>
    </source>
</evidence>
<feature type="binding site" evidence="10">
    <location>
        <begin position="107"/>
        <end position="113"/>
    </location>
    <ligand>
        <name>ATP</name>
        <dbReference type="ChEBI" id="CHEBI:30616"/>
    </ligand>
</feature>
<dbReference type="OrthoDB" id="9801978at2"/>
<reference evidence="15 16" key="1">
    <citation type="submission" date="2018-06" db="EMBL/GenBank/DDBJ databases">
        <title>Genomic Encyclopedia of Type Strains, Phase III (KMG-III): the genomes of soil and plant-associated and newly described type strains.</title>
        <authorList>
            <person name="Whitman W."/>
        </authorList>
    </citation>
    <scope>NUCLEOTIDE SEQUENCE [LARGE SCALE GENOMIC DNA]</scope>
    <source>
        <strain evidence="15 16">CECT 7732</strain>
    </source>
</reference>
<dbReference type="InterPro" id="IPR005863">
    <property type="entry name" value="UDP-N-AcMur_synth"/>
</dbReference>
<sequence>MLVNLSLSDVALACDGELVGDNQSLSSIVTDTRRIVPGCLFVALRGERFDGHDFIDQAMSAGAVAVLSEVELDGVCHVKVANTLEAYGRIANLIRQAFTGPVICITGSNGKTTVKDWLAQSLSGRNVLKTRANLNNQIGLPQTLLELQSDHQVAVIEAGTNYPGEIANLARIAMPDVVILTNASGSHFEGLGSLEGIAKEKGCLITGAAQNATVILNSDDGFFGYWCDIAGDRTVLSFGFTEQADLYAKDIELGADSSRAKFCYQGESLSVLIASPGRHQIANGMAVVLALLSVGFSLAVAVEKLAQPIQVAGRMERLKTKKGALLINDCYNANPTSVKAAIDVLTMQSAQSTWLVLGGLGELGERQNEFHAELGEYAKTKGITHLVCLGSLAAIAGEVFKQQGGSVYFCENHEEAAVVVQELNENHAILVKGSRSAKMEKIIERLKD</sequence>